<accession>A0A512DI07</accession>
<proteinExistence type="predicted"/>
<dbReference type="Proteomes" id="UP000321523">
    <property type="component" value="Unassembled WGS sequence"/>
</dbReference>
<keyword evidence="2" id="KW-1185">Reference proteome</keyword>
<sequence>MGFVSLAAPASAKESAIYTGFFSRLAVGGYDPVAYFTKGQPVEGKKEFQTRWRDAEWRFASAENRDLFIASPEKYAPQYGGYCAWAVAQGYTASGDPQRWKVVGGKLYLNYDDEVQRKWEKDIPGFIASADRNWPTVLDK</sequence>
<dbReference type="AlphaFoldDB" id="A0A512DI07"/>
<evidence type="ECO:0000313" key="2">
    <source>
        <dbReference type="Proteomes" id="UP000321523"/>
    </source>
</evidence>
<dbReference type="NCBIfam" id="NF041384">
    <property type="entry name" value="YHS_seleno_dom"/>
    <property type="match status" value="1"/>
</dbReference>
<name>A0A512DI07_9PROT</name>
<evidence type="ECO:0000313" key="1">
    <source>
        <dbReference type="EMBL" id="GEO36098.1"/>
    </source>
</evidence>
<comment type="caution">
    <text evidence="1">The sequence shown here is derived from an EMBL/GenBank/DDBJ whole genome shotgun (WGS) entry which is preliminary data.</text>
</comment>
<protein>
    <submittedName>
        <fullName evidence="1">Uncharacterized protein</fullName>
    </submittedName>
</protein>
<dbReference type="RefSeq" id="WP_044425899.1">
    <property type="nucleotide sequence ID" value="NZ_BJYZ01000002.1"/>
</dbReference>
<organism evidence="1 2">
    <name type="scientific">Skermanella aerolata</name>
    <dbReference type="NCBI Taxonomy" id="393310"/>
    <lineage>
        <taxon>Bacteria</taxon>
        <taxon>Pseudomonadati</taxon>
        <taxon>Pseudomonadota</taxon>
        <taxon>Alphaproteobacteria</taxon>
        <taxon>Rhodospirillales</taxon>
        <taxon>Azospirillaceae</taxon>
        <taxon>Skermanella</taxon>
    </lineage>
</organism>
<dbReference type="EMBL" id="BJYZ01000002">
    <property type="protein sequence ID" value="GEO36098.1"/>
    <property type="molecule type" value="Genomic_DNA"/>
</dbReference>
<gene>
    <name evidence="1" type="ORF">SAE02_02460</name>
</gene>
<reference evidence="1 2" key="1">
    <citation type="submission" date="2019-07" db="EMBL/GenBank/DDBJ databases">
        <title>Whole genome shotgun sequence of Skermanella aerolata NBRC 106429.</title>
        <authorList>
            <person name="Hosoyama A."/>
            <person name="Uohara A."/>
            <person name="Ohji S."/>
            <person name="Ichikawa N."/>
        </authorList>
    </citation>
    <scope>NUCLEOTIDE SEQUENCE [LARGE SCALE GENOMIC DNA]</scope>
    <source>
        <strain evidence="1 2">NBRC 106429</strain>
    </source>
</reference>
<dbReference type="OrthoDB" id="344729at2"/>